<dbReference type="Pfam" id="PF00646">
    <property type="entry name" value="F-box"/>
    <property type="match status" value="1"/>
</dbReference>
<dbReference type="CDD" id="cd09917">
    <property type="entry name" value="F-box_SF"/>
    <property type="match status" value="1"/>
</dbReference>
<dbReference type="Proteomes" id="UP000799750">
    <property type="component" value="Unassembled WGS sequence"/>
</dbReference>
<name>A0A6A6Q8J9_9PEZI</name>
<proteinExistence type="predicted"/>
<dbReference type="InterPro" id="IPR001810">
    <property type="entry name" value="F-box_dom"/>
</dbReference>
<dbReference type="OrthoDB" id="5982475at2759"/>
<dbReference type="EMBL" id="MU004202">
    <property type="protein sequence ID" value="KAF2488645.1"/>
    <property type="molecule type" value="Genomic_DNA"/>
</dbReference>
<evidence type="ECO:0000313" key="3">
    <source>
        <dbReference type="Proteomes" id="UP000799750"/>
    </source>
</evidence>
<dbReference type="AlphaFoldDB" id="A0A6A6Q8J9"/>
<organism evidence="2 3">
    <name type="scientific">Lophium mytilinum</name>
    <dbReference type="NCBI Taxonomy" id="390894"/>
    <lineage>
        <taxon>Eukaryota</taxon>
        <taxon>Fungi</taxon>
        <taxon>Dikarya</taxon>
        <taxon>Ascomycota</taxon>
        <taxon>Pezizomycotina</taxon>
        <taxon>Dothideomycetes</taxon>
        <taxon>Pleosporomycetidae</taxon>
        <taxon>Mytilinidiales</taxon>
        <taxon>Mytilinidiaceae</taxon>
        <taxon>Lophium</taxon>
    </lineage>
</organism>
<sequence length="229" mass="26019">MAQLSQPMSPELLPKSPRDPHALEIAELIERIASNLDVPDLIRFAQVCNQWKAVVDSSPTLRHWMWKCQLTRLKPPVEVQLPGSLWTIWPICFRGDLFTISRPMNPVLANFFTKSKKTPLLYQRDPEQPEIMRLNFDHDGKSPILCKGFQHKEASCRDMFISIPLLTQLSIGIYADETSAWDCVWAYATIRNSNGLRLGELLDAMRDIDELGALPEDGSCIKINKTTTA</sequence>
<dbReference type="Gene3D" id="1.20.1280.50">
    <property type="match status" value="1"/>
</dbReference>
<evidence type="ECO:0000259" key="1">
    <source>
        <dbReference type="Pfam" id="PF00646"/>
    </source>
</evidence>
<feature type="domain" description="F-box" evidence="1">
    <location>
        <begin position="27"/>
        <end position="60"/>
    </location>
</feature>
<gene>
    <name evidence="2" type="ORF">BU16DRAFT_224631</name>
</gene>
<dbReference type="InterPro" id="IPR036047">
    <property type="entry name" value="F-box-like_dom_sf"/>
</dbReference>
<protein>
    <recommendedName>
        <fullName evidence="1">F-box domain-containing protein</fullName>
    </recommendedName>
</protein>
<keyword evidence="3" id="KW-1185">Reference proteome</keyword>
<evidence type="ECO:0000313" key="2">
    <source>
        <dbReference type="EMBL" id="KAF2488645.1"/>
    </source>
</evidence>
<reference evidence="2" key="1">
    <citation type="journal article" date="2020" name="Stud. Mycol.">
        <title>101 Dothideomycetes genomes: a test case for predicting lifestyles and emergence of pathogens.</title>
        <authorList>
            <person name="Haridas S."/>
            <person name="Albert R."/>
            <person name="Binder M."/>
            <person name="Bloem J."/>
            <person name="Labutti K."/>
            <person name="Salamov A."/>
            <person name="Andreopoulos B."/>
            <person name="Baker S."/>
            <person name="Barry K."/>
            <person name="Bills G."/>
            <person name="Bluhm B."/>
            <person name="Cannon C."/>
            <person name="Castanera R."/>
            <person name="Culley D."/>
            <person name="Daum C."/>
            <person name="Ezra D."/>
            <person name="Gonzalez J."/>
            <person name="Henrissat B."/>
            <person name="Kuo A."/>
            <person name="Liang C."/>
            <person name="Lipzen A."/>
            <person name="Lutzoni F."/>
            <person name="Magnuson J."/>
            <person name="Mondo S."/>
            <person name="Nolan M."/>
            <person name="Ohm R."/>
            <person name="Pangilinan J."/>
            <person name="Park H.-J."/>
            <person name="Ramirez L."/>
            <person name="Alfaro M."/>
            <person name="Sun H."/>
            <person name="Tritt A."/>
            <person name="Yoshinaga Y."/>
            <person name="Zwiers L.-H."/>
            <person name="Turgeon B."/>
            <person name="Goodwin S."/>
            <person name="Spatafora J."/>
            <person name="Crous P."/>
            <person name="Grigoriev I."/>
        </authorList>
    </citation>
    <scope>NUCLEOTIDE SEQUENCE</scope>
    <source>
        <strain evidence="2">CBS 269.34</strain>
    </source>
</reference>
<accession>A0A6A6Q8J9</accession>
<dbReference type="SUPFAM" id="SSF81383">
    <property type="entry name" value="F-box domain"/>
    <property type="match status" value="1"/>
</dbReference>